<protein>
    <submittedName>
        <fullName evidence="1">Uncharacterized protein</fullName>
    </submittedName>
</protein>
<comment type="caution">
    <text evidence="1">The sequence shown here is derived from an EMBL/GenBank/DDBJ whole genome shotgun (WGS) entry which is preliminary data.</text>
</comment>
<dbReference type="AlphaFoldDB" id="A0A1Y1QBM8"/>
<dbReference type="EMBL" id="MTEJ01000523">
    <property type="protein sequence ID" value="OQX02015.1"/>
    <property type="molecule type" value="Genomic_DNA"/>
</dbReference>
<accession>A0A1Y1QBM8</accession>
<dbReference type="STRING" id="1123401.GCA_000621325_00422"/>
<organism evidence="1 2">
    <name type="scientific">Thiothrix lacustris</name>
    <dbReference type="NCBI Taxonomy" id="525917"/>
    <lineage>
        <taxon>Bacteria</taxon>
        <taxon>Pseudomonadati</taxon>
        <taxon>Pseudomonadota</taxon>
        <taxon>Gammaproteobacteria</taxon>
        <taxon>Thiotrichales</taxon>
        <taxon>Thiotrichaceae</taxon>
        <taxon>Thiothrix</taxon>
    </lineage>
</organism>
<gene>
    <name evidence="1" type="ORF">BWK73_44165</name>
</gene>
<sequence>MKEKLQQLLETLTSERGELRVRLHLLGLEAREELEHAETKWQAMQLRLRDAGWELNLKAKEEIHDLGENVDELQHKIGEKVADIRLEVVEELHELGEELSELYQKIRRHF</sequence>
<proteinExistence type="predicted"/>
<name>A0A1Y1QBM8_9GAMM</name>
<evidence type="ECO:0000313" key="1">
    <source>
        <dbReference type="EMBL" id="OQX02015.1"/>
    </source>
</evidence>
<dbReference type="Proteomes" id="UP000192491">
    <property type="component" value="Unassembled WGS sequence"/>
</dbReference>
<evidence type="ECO:0000313" key="2">
    <source>
        <dbReference type="Proteomes" id="UP000192491"/>
    </source>
</evidence>
<reference evidence="1 2" key="1">
    <citation type="submission" date="2017-01" db="EMBL/GenBank/DDBJ databases">
        <title>Novel large sulfur bacteria in the metagenomes of groundwater-fed chemosynthetic microbial mats in the Lake Huron basin.</title>
        <authorList>
            <person name="Sharrar A.M."/>
            <person name="Flood B.E."/>
            <person name="Bailey J.V."/>
            <person name="Jones D.S."/>
            <person name="Biddanda B."/>
            <person name="Ruberg S.A."/>
            <person name="Marcus D.N."/>
            <person name="Dick G.J."/>
        </authorList>
    </citation>
    <scope>NUCLEOTIDE SEQUENCE [LARGE SCALE GENOMIC DNA]</scope>
    <source>
        <strain evidence="1">A8</strain>
    </source>
</reference>